<accession>A0A892IB78</accession>
<dbReference type="RefSeq" id="WP_081293675.1">
    <property type="nucleotide sequence ID" value="NZ_CABVPR010000017.1"/>
</dbReference>
<proteinExistence type="predicted"/>
<dbReference type="Proteomes" id="UP000625568">
    <property type="component" value="Chromosome 2"/>
</dbReference>
<sequence length="57" mass="6368">MTRPVVYLAGFDLFRQDADDYGASLKAPCAEFAFKGIFPLDAELERDVSPAHQAHRI</sequence>
<protein>
    <submittedName>
        <fullName evidence="1">Nucleoside 2-deoxyribosyltransferase</fullName>
    </submittedName>
</protein>
<keyword evidence="1" id="KW-0808">Transferase</keyword>
<dbReference type="Gene3D" id="3.40.50.450">
    <property type="match status" value="1"/>
</dbReference>
<gene>
    <name evidence="1" type="ORF">I6K02_16710</name>
</gene>
<reference evidence="1 2" key="1">
    <citation type="submission" date="2021-02" db="EMBL/GenBank/DDBJ databases">
        <title>FDA dAtabase for Regulatory Grade micrObial Sequences (FDA-ARGOS): Supporting development and validation of Infectious Disease Dx tests.</title>
        <authorList>
            <person name="Minogue T."/>
            <person name="Wolcott M."/>
            <person name="Wasieloski L."/>
            <person name="Aguilar W."/>
            <person name="Moore D."/>
            <person name="Jaissle J."/>
            <person name="Tallon L."/>
            <person name="Sadzewicz L."/>
            <person name="Zhao X."/>
            <person name="Boylan J."/>
            <person name="Ott S."/>
            <person name="Bowen H."/>
            <person name="Vavikolanu K."/>
            <person name="Mehta A."/>
            <person name="Aluvathingal J."/>
            <person name="Nadendla S."/>
            <person name="Yan Y."/>
            <person name="Sichtig H."/>
        </authorList>
    </citation>
    <scope>NUCLEOTIDE SEQUENCE [LARGE SCALE GENOMIC DNA]</scope>
    <source>
        <strain evidence="1 2">FDAARGOS_1272</strain>
    </source>
</reference>
<evidence type="ECO:0000313" key="2">
    <source>
        <dbReference type="Proteomes" id="UP000625568"/>
    </source>
</evidence>
<dbReference type="GO" id="GO:0016740">
    <property type="term" value="F:transferase activity"/>
    <property type="evidence" value="ECO:0007669"/>
    <property type="project" value="UniProtKB-KW"/>
</dbReference>
<dbReference type="SUPFAM" id="SSF52309">
    <property type="entry name" value="N-(deoxy)ribosyltransferase-like"/>
    <property type="match status" value="1"/>
</dbReference>
<organism evidence="1 2">
    <name type="scientific">Burkholderia dolosa</name>
    <dbReference type="NCBI Taxonomy" id="152500"/>
    <lineage>
        <taxon>Bacteria</taxon>
        <taxon>Pseudomonadati</taxon>
        <taxon>Pseudomonadota</taxon>
        <taxon>Betaproteobacteria</taxon>
        <taxon>Burkholderiales</taxon>
        <taxon>Burkholderiaceae</taxon>
        <taxon>Burkholderia</taxon>
        <taxon>Burkholderia cepacia complex</taxon>
    </lineage>
</organism>
<dbReference type="GeneID" id="93129915"/>
<name>A0A892IB78_9BURK</name>
<dbReference type="EMBL" id="CP069483">
    <property type="protein sequence ID" value="QRO80002.1"/>
    <property type="molecule type" value="Genomic_DNA"/>
</dbReference>
<evidence type="ECO:0000313" key="1">
    <source>
        <dbReference type="EMBL" id="QRO80002.1"/>
    </source>
</evidence>
<dbReference type="InterPro" id="IPR007710">
    <property type="entry name" value="Nucleoside_deoxyribTrfase"/>
</dbReference>
<keyword evidence="2" id="KW-1185">Reference proteome</keyword>
<dbReference type="Pfam" id="PF05014">
    <property type="entry name" value="Nuc_deoxyrib_tr"/>
    <property type="match status" value="1"/>
</dbReference>
<dbReference type="AlphaFoldDB" id="A0A892IB78"/>